<evidence type="ECO:0000259" key="2">
    <source>
        <dbReference type="PROSITE" id="PS51898"/>
    </source>
</evidence>
<dbReference type="AlphaFoldDB" id="A6WY13"/>
<dbReference type="PROSITE" id="PS51898">
    <property type="entry name" value="TYR_RECOMBINASE"/>
    <property type="match status" value="1"/>
</dbReference>
<gene>
    <name evidence="3" type="ordered locus">Oant_1148</name>
</gene>
<dbReference type="GO" id="GO:0006310">
    <property type="term" value="P:DNA recombination"/>
    <property type="evidence" value="ECO:0007669"/>
    <property type="project" value="UniProtKB-KW"/>
</dbReference>
<dbReference type="eggNOG" id="COG4974">
    <property type="taxonomic scope" value="Bacteria"/>
</dbReference>
<dbReference type="Gene3D" id="1.10.443.10">
    <property type="entry name" value="Intergrase catalytic core"/>
    <property type="match status" value="1"/>
</dbReference>
<dbReference type="GO" id="GO:0015074">
    <property type="term" value="P:DNA integration"/>
    <property type="evidence" value="ECO:0007669"/>
    <property type="project" value="InterPro"/>
</dbReference>
<dbReference type="InterPro" id="IPR013762">
    <property type="entry name" value="Integrase-like_cat_sf"/>
</dbReference>
<protein>
    <recommendedName>
        <fullName evidence="2">Tyr recombinase domain-containing protein</fullName>
    </recommendedName>
</protein>
<name>A6WY13_BRUA4</name>
<dbReference type="GO" id="GO:0003677">
    <property type="term" value="F:DNA binding"/>
    <property type="evidence" value="ECO:0007669"/>
    <property type="project" value="InterPro"/>
</dbReference>
<evidence type="ECO:0000313" key="3">
    <source>
        <dbReference type="EMBL" id="ABS13867.1"/>
    </source>
</evidence>
<dbReference type="EMBL" id="CP000758">
    <property type="protein sequence ID" value="ABS13867.1"/>
    <property type="molecule type" value="Genomic_DNA"/>
</dbReference>
<dbReference type="KEGG" id="oan:Oant_1148"/>
<proteinExistence type="predicted"/>
<feature type="domain" description="Tyr recombinase" evidence="2">
    <location>
        <begin position="220"/>
        <end position="442"/>
    </location>
</feature>
<evidence type="ECO:0000256" key="1">
    <source>
        <dbReference type="ARBA" id="ARBA00023172"/>
    </source>
</evidence>
<organism evidence="3 4">
    <name type="scientific">Brucella anthropi (strain ATCC 49188 / DSM 6882 / CCUG 24695 / JCM 21032 / LMG 3331 / NBRC 15819 / NCTC 12168 / Alc 37)</name>
    <name type="common">Ochrobactrum anthropi</name>
    <dbReference type="NCBI Taxonomy" id="439375"/>
    <lineage>
        <taxon>Bacteria</taxon>
        <taxon>Pseudomonadati</taxon>
        <taxon>Pseudomonadota</taxon>
        <taxon>Alphaproteobacteria</taxon>
        <taxon>Hyphomicrobiales</taxon>
        <taxon>Brucellaceae</taxon>
        <taxon>Brucella/Ochrobactrum group</taxon>
        <taxon>Brucella</taxon>
    </lineage>
</organism>
<evidence type="ECO:0000313" key="4">
    <source>
        <dbReference type="Proteomes" id="UP000002301"/>
    </source>
</evidence>
<keyword evidence="1" id="KW-0233">DNA recombination</keyword>
<reference evidence="3 4" key="1">
    <citation type="journal article" date="2011" name="J. Bacteriol.">
        <title>Genome of Ochrobactrum anthropi ATCC 49188 T, a versatile opportunistic pathogen and symbiont of several eukaryotic hosts.</title>
        <authorList>
            <person name="Chain P.S."/>
            <person name="Lang D.M."/>
            <person name="Comerci D.J."/>
            <person name="Malfatti S.A."/>
            <person name="Vergez L.M."/>
            <person name="Shin M."/>
            <person name="Ugalde R.A."/>
            <person name="Garcia E."/>
            <person name="Tolmasky M.E."/>
        </authorList>
    </citation>
    <scope>NUCLEOTIDE SEQUENCE [LARGE SCALE GENOMIC DNA]</scope>
    <source>
        <strain evidence="4">ATCC 49188 / DSM 6882 / CCUG 24695 / JCM 21032 / LMG 3331 / NBRC 15819 / NCTC 12168 / Alc 37</strain>
    </source>
</reference>
<dbReference type="HOGENOM" id="CLU_570888_0_0_5"/>
<dbReference type="Proteomes" id="UP000002301">
    <property type="component" value="Chromosome 1"/>
</dbReference>
<keyword evidence="4" id="KW-1185">Reference proteome</keyword>
<sequence>MDNCSCFTVLCKLSVKPNFLENFPEGEELMEYAARAGTGELRGAKPIYDGPKVKIVRTDVPPFAPYQPIIVDRYGRMMVGPTDFLRVKRKASRTNSAEAIHQTGRQLVDVLFVVANSNDGDGVALKSLSDQFLERLKSHFTGPKLSQNKATGCRGVTNEVWNANLSVFLQYLLYCEKRGLVQGLIGVRDSQRRYNIELEECDPFPVHRLVSDKIEPDEVVIPDETAFDAVLAAREEMFADPVIRRRNTLISLVMDEGLRRWEAVTLPIQAIPPTAKVEALRAAAKSSGIPKPVPIKVIGGKTGRVRVVNFSLSLVERIRDFIDDDRPALRPAMGERAIFVSSRNGKQLHPQTITNQYCVARKKAITTARNEGGGSIEIGDMLRVHPHVHRHRCVTDTMTSLLENGIDPLHAMLDVMTNAGMSLSTITRYLHLGQRRRKSVLVKQGHVDKLRDDVVLERLRALDETKLRMISRGRIGRR</sequence>
<dbReference type="SUPFAM" id="SSF56349">
    <property type="entry name" value="DNA breaking-rejoining enzymes"/>
    <property type="match status" value="1"/>
</dbReference>
<dbReference type="InterPro" id="IPR011010">
    <property type="entry name" value="DNA_brk_join_enz"/>
</dbReference>
<dbReference type="InterPro" id="IPR002104">
    <property type="entry name" value="Integrase_catalytic"/>
</dbReference>
<dbReference type="Pfam" id="PF00589">
    <property type="entry name" value="Phage_integrase"/>
    <property type="match status" value="1"/>
</dbReference>
<accession>A6WY13</accession>
<dbReference type="STRING" id="439375.Oant_1148"/>